<dbReference type="Proteomes" id="UP001295444">
    <property type="component" value="Chromosome 01"/>
</dbReference>
<dbReference type="AlphaFoldDB" id="A0AAD1QZ98"/>
<feature type="compositionally biased region" description="Basic residues" evidence="1">
    <location>
        <begin position="1"/>
        <end position="13"/>
    </location>
</feature>
<feature type="region of interest" description="Disordered" evidence="1">
    <location>
        <begin position="1"/>
        <end position="24"/>
    </location>
</feature>
<feature type="compositionally biased region" description="Polar residues" evidence="1">
    <location>
        <begin position="111"/>
        <end position="120"/>
    </location>
</feature>
<reference evidence="2" key="1">
    <citation type="submission" date="2022-03" db="EMBL/GenBank/DDBJ databases">
        <authorList>
            <person name="Alioto T."/>
            <person name="Alioto T."/>
            <person name="Gomez Garrido J."/>
        </authorList>
    </citation>
    <scope>NUCLEOTIDE SEQUENCE</scope>
</reference>
<evidence type="ECO:0000256" key="1">
    <source>
        <dbReference type="SAM" id="MobiDB-lite"/>
    </source>
</evidence>
<evidence type="ECO:0000313" key="2">
    <source>
        <dbReference type="EMBL" id="CAH2220691.1"/>
    </source>
</evidence>
<gene>
    <name evidence="2" type="ORF">PECUL_23A004670</name>
</gene>
<organism evidence="2 3">
    <name type="scientific">Pelobates cultripes</name>
    <name type="common">Western spadefoot toad</name>
    <dbReference type="NCBI Taxonomy" id="61616"/>
    <lineage>
        <taxon>Eukaryota</taxon>
        <taxon>Metazoa</taxon>
        <taxon>Chordata</taxon>
        <taxon>Craniata</taxon>
        <taxon>Vertebrata</taxon>
        <taxon>Euteleostomi</taxon>
        <taxon>Amphibia</taxon>
        <taxon>Batrachia</taxon>
        <taxon>Anura</taxon>
        <taxon>Pelobatoidea</taxon>
        <taxon>Pelobatidae</taxon>
        <taxon>Pelobates</taxon>
    </lineage>
</organism>
<keyword evidence="3" id="KW-1185">Reference proteome</keyword>
<protein>
    <submittedName>
        <fullName evidence="2">Uncharacterized protein</fullName>
    </submittedName>
</protein>
<feature type="region of interest" description="Disordered" evidence="1">
    <location>
        <begin position="111"/>
        <end position="133"/>
    </location>
</feature>
<dbReference type="EMBL" id="OW240912">
    <property type="protein sequence ID" value="CAH2220691.1"/>
    <property type="molecule type" value="Genomic_DNA"/>
</dbReference>
<proteinExistence type="predicted"/>
<feature type="region of interest" description="Disordered" evidence="1">
    <location>
        <begin position="290"/>
        <end position="327"/>
    </location>
</feature>
<sequence length="327" mass="35776">MEASKRSVKRPRQRLISSDSSGSEYQDSVEEFQVLDQVYSSENEEEVLSEYLDAKTVDKLILKLGSLAFVLGSPWLGAWRGRSVRLAPECSLGKGREVAAAIFTVGKTENYSNGEQSISSPPRKRRQKSDPCAGCDGKALEGKKLCLDCLQKVTTPAAVTPTQSPDILTWIRQEVAQGISEAMEASKRSVKRPRQRLISSDLSGSEYQDSVEEFQVLDQVYSSENEEEVLSEYLDAKTVDKLILKISDLRGITFFGIPVATDQVESLTGVVIGVGANHMLPVPPEVETLPFGEARTSDYPSRSGDLPGPPGSPPGVSDRDLHLLRSQ</sequence>
<feature type="compositionally biased region" description="Basic and acidic residues" evidence="1">
    <location>
        <begin position="317"/>
        <end position="327"/>
    </location>
</feature>
<name>A0AAD1QZ98_PELCU</name>
<accession>A0AAD1QZ98</accession>
<evidence type="ECO:0000313" key="3">
    <source>
        <dbReference type="Proteomes" id="UP001295444"/>
    </source>
</evidence>